<feature type="signal peptide" evidence="2">
    <location>
        <begin position="1"/>
        <end position="26"/>
    </location>
</feature>
<evidence type="ECO:0000256" key="1">
    <source>
        <dbReference type="ARBA" id="ARBA00022729"/>
    </source>
</evidence>
<keyword evidence="6" id="KW-1185">Reference proteome</keyword>
<feature type="domain" description="Ionotropic glutamate receptor C-terminal" evidence="4">
    <location>
        <begin position="46"/>
        <end position="272"/>
    </location>
</feature>
<sequence>MKQSALLSITVATLLALSACGGSEKAAEPAKPASAASGAGADAGKTYTVVMDDSFAPFESLDDKGNIVGFDKDIIDAIAAKENLSFKFVARPFDGIFETLKTGDSDIAIAAITITEERKQSMAFTDPYFDATQVIVVNDKGANIKSAKDLEKHLVAVKTGTTGDIAISKLMGATNTNIKRYESLPLALKEVVAGGVDAAVGDNGVVQNFVLNNNKDGKQLQLVSDPEFAKEHYGFALAKDRSDDLLAKLNSGIGKIKADGTYDTIYQKWFGGQTGAAPASAAKTASAPASAPQ</sequence>
<evidence type="ECO:0000256" key="2">
    <source>
        <dbReference type="SAM" id="SignalP"/>
    </source>
</evidence>
<proteinExistence type="predicted"/>
<name>A0ABY4E377_9NEIS</name>
<dbReference type="RefSeq" id="WP_199822569.1">
    <property type="nucleotide sequence ID" value="NZ_CABKVG010000008.1"/>
</dbReference>
<evidence type="ECO:0000313" key="6">
    <source>
        <dbReference type="Proteomes" id="UP000832011"/>
    </source>
</evidence>
<feature type="chain" id="PRO_5047429366" evidence="2">
    <location>
        <begin position="27"/>
        <end position="293"/>
    </location>
</feature>
<dbReference type="CDD" id="cd13624">
    <property type="entry name" value="PBP2_Arg_Lys_His"/>
    <property type="match status" value="1"/>
</dbReference>
<dbReference type="SMART" id="SM00079">
    <property type="entry name" value="PBPe"/>
    <property type="match status" value="1"/>
</dbReference>
<evidence type="ECO:0000259" key="4">
    <source>
        <dbReference type="SMART" id="SM00079"/>
    </source>
</evidence>
<keyword evidence="1 2" id="KW-0732">Signal</keyword>
<dbReference type="SUPFAM" id="SSF53850">
    <property type="entry name" value="Periplasmic binding protein-like II"/>
    <property type="match status" value="1"/>
</dbReference>
<feature type="domain" description="Solute-binding protein family 3/N-terminal" evidence="3">
    <location>
        <begin position="46"/>
        <end position="273"/>
    </location>
</feature>
<dbReference type="PANTHER" id="PTHR35936">
    <property type="entry name" value="MEMBRANE-BOUND LYTIC MUREIN TRANSGLYCOSYLASE F"/>
    <property type="match status" value="1"/>
</dbReference>
<accession>A0ABY4E377</accession>
<dbReference type="EMBL" id="CP091511">
    <property type="protein sequence ID" value="UOO89840.1"/>
    <property type="molecule type" value="Genomic_DNA"/>
</dbReference>
<dbReference type="SMART" id="SM00062">
    <property type="entry name" value="PBPb"/>
    <property type="match status" value="1"/>
</dbReference>
<dbReference type="Gene3D" id="3.40.190.10">
    <property type="entry name" value="Periplasmic binding protein-like II"/>
    <property type="match status" value="2"/>
</dbReference>
<dbReference type="InterPro" id="IPR001638">
    <property type="entry name" value="Solute-binding_3/MltF_N"/>
</dbReference>
<dbReference type="InterPro" id="IPR001320">
    <property type="entry name" value="Iontro_rcpt_C"/>
</dbReference>
<gene>
    <name evidence="5" type="ORF">LVJ82_02310</name>
</gene>
<organism evidence="5 6">
    <name type="scientific">Vitreoscilla massiliensis</name>
    <dbReference type="NCBI Taxonomy" id="1689272"/>
    <lineage>
        <taxon>Bacteria</taxon>
        <taxon>Pseudomonadati</taxon>
        <taxon>Pseudomonadota</taxon>
        <taxon>Betaproteobacteria</taxon>
        <taxon>Neisseriales</taxon>
        <taxon>Neisseriaceae</taxon>
        <taxon>Vitreoscilla</taxon>
    </lineage>
</organism>
<protein>
    <submittedName>
        <fullName evidence="5">Basic amino acid ABC transporter substrate-binding protein</fullName>
    </submittedName>
</protein>
<dbReference type="Proteomes" id="UP000832011">
    <property type="component" value="Chromosome"/>
</dbReference>
<dbReference type="PANTHER" id="PTHR35936:SF17">
    <property type="entry name" value="ARGININE-BINDING EXTRACELLULAR PROTEIN ARTP"/>
    <property type="match status" value="1"/>
</dbReference>
<reference evidence="5 6" key="1">
    <citation type="journal article" date="2022" name="Res Sq">
        <title>Evolution of multicellular longitudinally dividing oral cavity symbionts (Neisseriaceae).</title>
        <authorList>
            <person name="Nyongesa S."/>
            <person name="Weber P."/>
            <person name="Bernet E."/>
            <person name="Pullido F."/>
            <person name="Nieckarz M."/>
            <person name="Delaby M."/>
            <person name="Nieves C."/>
            <person name="Viehboeck T."/>
            <person name="Krause N."/>
            <person name="Rivera-Millot A."/>
            <person name="Nakamura A."/>
            <person name="Vischer N."/>
            <person name="VanNieuwenhze M."/>
            <person name="Brun Y."/>
            <person name="Cava F."/>
            <person name="Bulgheresi S."/>
            <person name="Veyrier F."/>
        </authorList>
    </citation>
    <scope>NUCLEOTIDE SEQUENCE [LARGE SCALE GENOMIC DNA]</scope>
    <source>
        <strain evidence="5 6">SN4</strain>
    </source>
</reference>
<dbReference type="PROSITE" id="PS51257">
    <property type="entry name" value="PROKAR_LIPOPROTEIN"/>
    <property type="match status" value="1"/>
</dbReference>
<evidence type="ECO:0000259" key="3">
    <source>
        <dbReference type="SMART" id="SM00062"/>
    </source>
</evidence>
<evidence type="ECO:0000313" key="5">
    <source>
        <dbReference type="EMBL" id="UOO89840.1"/>
    </source>
</evidence>
<dbReference type="Pfam" id="PF00497">
    <property type="entry name" value="SBP_bac_3"/>
    <property type="match status" value="1"/>
</dbReference>